<dbReference type="InterPro" id="IPR005175">
    <property type="entry name" value="PPC_dom"/>
</dbReference>
<evidence type="ECO:0000259" key="1">
    <source>
        <dbReference type="PROSITE" id="PS51742"/>
    </source>
</evidence>
<dbReference type="PROSITE" id="PS51742">
    <property type="entry name" value="PPC"/>
    <property type="match status" value="1"/>
</dbReference>
<dbReference type="PIRSF" id="PIRSF016702">
    <property type="entry name" value="DNA_bp_PD1"/>
    <property type="match status" value="1"/>
</dbReference>
<dbReference type="Pfam" id="PF03479">
    <property type="entry name" value="PCC"/>
    <property type="match status" value="1"/>
</dbReference>
<sequence>MVNPYKIKNCYMGKLPHGSDILTELGNFCQENGISTGIFTAIGAVKNATLGFYNQTEKKYYKHYIDQPLEIVSLSGNISIKDEKPMVHSHIVFSDKDGNAVGGHLMSDTIVFACEFWIFELEGERLVRAYDEVTGLPLWEMKKILLNS</sequence>
<accession>A0A1F7RZC3</accession>
<evidence type="ECO:0000313" key="3">
    <source>
        <dbReference type="Proteomes" id="UP000178435"/>
    </source>
</evidence>
<gene>
    <name evidence="2" type="ORF">A2149_07810</name>
</gene>
<dbReference type="CDD" id="cd11378">
    <property type="entry name" value="DUF296"/>
    <property type="match status" value="1"/>
</dbReference>
<name>A0A1F7RZC3_9BACT</name>
<proteinExistence type="predicted"/>
<dbReference type="AlphaFoldDB" id="A0A1F7RZC3"/>
<dbReference type="PANTHER" id="PTHR34988:SF1">
    <property type="entry name" value="DNA-BINDING PROTEIN"/>
    <property type="match status" value="1"/>
</dbReference>
<dbReference type="Gene3D" id="3.30.1330.80">
    <property type="entry name" value="Hypothetical protein, similar to alpha- acetolactate decarboxylase, domain 2"/>
    <property type="match status" value="1"/>
</dbReference>
<protein>
    <submittedName>
        <fullName evidence="2">DNA-binding protein</fullName>
    </submittedName>
</protein>
<dbReference type="SUPFAM" id="SSF117856">
    <property type="entry name" value="AF0104/ALDC/Ptd012-like"/>
    <property type="match status" value="1"/>
</dbReference>
<dbReference type="Proteomes" id="UP000178435">
    <property type="component" value="Unassembled WGS sequence"/>
</dbReference>
<dbReference type="GO" id="GO:0003677">
    <property type="term" value="F:DNA binding"/>
    <property type="evidence" value="ECO:0007669"/>
    <property type="project" value="UniProtKB-KW"/>
</dbReference>
<keyword evidence="2" id="KW-0238">DNA-binding</keyword>
<evidence type="ECO:0000313" key="2">
    <source>
        <dbReference type="EMBL" id="OGL46408.1"/>
    </source>
</evidence>
<comment type="caution">
    <text evidence="2">The sequence shown here is derived from an EMBL/GenBank/DDBJ whole genome shotgun (WGS) entry which is preliminary data.</text>
</comment>
<dbReference type="PANTHER" id="PTHR34988">
    <property type="entry name" value="PROTEIN, PUTATIVE-RELATED"/>
    <property type="match status" value="1"/>
</dbReference>
<feature type="domain" description="PPC" evidence="1">
    <location>
        <begin position="5"/>
        <end position="142"/>
    </location>
</feature>
<organism evidence="2 3">
    <name type="scientific">Candidatus Schekmanbacteria bacterium RBG_16_38_11</name>
    <dbReference type="NCBI Taxonomy" id="1817880"/>
    <lineage>
        <taxon>Bacteria</taxon>
        <taxon>Candidatus Schekmaniibacteriota</taxon>
    </lineage>
</organism>
<reference evidence="2 3" key="1">
    <citation type="journal article" date="2016" name="Nat. Commun.">
        <title>Thousands of microbial genomes shed light on interconnected biogeochemical processes in an aquifer system.</title>
        <authorList>
            <person name="Anantharaman K."/>
            <person name="Brown C.T."/>
            <person name="Hug L.A."/>
            <person name="Sharon I."/>
            <person name="Castelle C.J."/>
            <person name="Probst A.J."/>
            <person name="Thomas B.C."/>
            <person name="Singh A."/>
            <person name="Wilkins M.J."/>
            <person name="Karaoz U."/>
            <person name="Brodie E.L."/>
            <person name="Williams K.H."/>
            <person name="Hubbard S.S."/>
            <person name="Banfield J.F."/>
        </authorList>
    </citation>
    <scope>NUCLEOTIDE SEQUENCE [LARGE SCALE GENOMIC DNA]</scope>
</reference>
<dbReference type="InterPro" id="IPR025707">
    <property type="entry name" value="DNA_bp_PD1"/>
</dbReference>
<dbReference type="EMBL" id="MGDF01000049">
    <property type="protein sequence ID" value="OGL46408.1"/>
    <property type="molecule type" value="Genomic_DNA"/>
</dbReference>